<accession>A0A2S8FV67</accession>
<dbReference type="PANTHER" id="PTHR33495:SF2">
    <property type="entry name" value="ANTI-SIGMA FACTOR ANTAGONIST TM_1081-RELATED"/>
    <property type="match status" value="1"/>
</dbReference>
<dbReference type="RefSeq" id="WP_105329364.1">
    <property type="nucleotide sequence ID" value="NZ_PUHY01000006.1"/>
</dbReference>
<dbReference type="GO" id="GO:0043856">
    <property type="term" value="F:anti-sigma factor antagonist activity"/>
    <property type="evidence" value="ECO:0007669"/>
    <property type="project" value="TreeGrafter"/>
</dbReference>
<comment type="caution">
    <text evidence="2">The sequence shown here is derived from an EMBL/GenBank/DDBJ whole genome shotgun (WGS) entry which is preliminary data.</text>
</comment>
<dbReference type="PANTHER" id="PTHR33495">
    <property type="entry name" value="ANTI-SIGMA FACTOR ANTAGONIST TM_1081-RELATED-RELATED"/>
    <property type="match status" value="1"/>
</dbReference>
<dbReference type="Proteomes" id="UP000238322">
    <property type="component" value="Unassembled WGS sequence"/>
</dbReference>
<reference evidence="2 3" key="1">
    <citation type="submission" date="2018-02" db="EMBL/GenBank/DDBJ databases">
        <title>Comparative genomes isolates from brazilian mangrove.</title>
        <authorList>
            <person name="Araujo J.E."/>
            <person name="Taketani R.G."/>
            <person name="Silva M.C.P."/>
            <person name="Loureco M.V."/>
            <person name="Andreote F.D."/>
        </authorList>
    </citation>
    <scope>NUCLEOTIDE SEQUENCE [LARGE SCALE GENOMIC DNA]</scope>
    <source>
        <strain evidence="2 3">Hex-1 MGV</strain>
    </source>
</reference>
<dbReference type="SUPFAM" id="SSF52091">
    <property type="entry name" value="SpoIIaa-like"/>
    <property type="match status" value="1"/>
</dbReference>
<evidence type="ECO:0000313" key="3">
    <source>
        <dbReference type="Proteomes" id="UP000238322"/>
    </source>
</evidence>
<name>A0A2S8FV67_9BACT</name>
<dbReference type="Gene3D" id="3.30.750.24">
    <property type="entry name" value="STAS domain"/>
    <property type="match status" value="1"/>
</dbReference>
<dbReference type="Pfam" id="PF01740">
    <property type="entry name" value="STAS"/>
    <property type="match status" value="1"/>
</dbReference>
<dbReference type="OrthoDB" id="287590at2"/>
<evidence type="ECO:0000313" key="2">
    <source>
        <dbReference type="EMBL" id="PQO36075.1"/>
    </source>
</evidence>
<dbReference type="CDD" id="cd07043">
    <property type="entry name" value="STAS_anti-anti-sigma_factors"/>
    <property type="match status" value="1"/>
</dbReference>
<dbReference type="EMBL" id="PUHY01000006">
    <property type="protein sequence ID" value="PQO36075.1"/>
    <property type="molecule type" value="Genomic_DNA"/>
</dbReference>
<organism evidence="2 3">
    <name type="scientific">Blastopirellula marina</name>
    <dbReference type="NCBI Taxonomy" id="124"/>
    <lineage>
        <taxon>Bacteria</taxon>
        <taxon>Pseudomonadati</taxon>
        <taxon>Planctomycetota</taxon>
        <taxon>Planctomycetia</taxon>
        <taxon>Pirellulales</taxon>
        <taxon>Pirellulaceae</taxon>
        <taxon>Blastopirellula</taxon>
    </lineage>
</organism>
<dbReference type="PROSITE" id="PS50801">
    <property type="entry name" value="STAS"/>
    <property type="match status" value="1"/>
</dbReference>
<gene>
    <name evidence="2" type="ORF">C5Y83_09125</name>
</gene>
<sequence length="131" mass="14718">MAIKYHYLKVRDVKDVVVAEFIQSSILDETAIDRVGKEFEQLVLEAATAKKLLLNFQAIEYMSSAMIGKLILLNKNCKQAKIKFKVCNVSGNILEVFQIMKIGKVIEIHKDEKSALDTFSGPSISRWLGLG</sequence>
<protein>
    <submittedName>
        <fullName evidence="2">Anti-sigma factor antagonist</fullName>
    </submittedName>
</protein>
<proteinExistence type="predicted"/>
<evidence type="ECO:0000259" key="1">
    <source>
        <dbReference type="PROSITE" id="PS50801"/>
    </source>
</evidence>
<dbReference type="InterPro" id="IPR036513">
    <property type="entry name" value="STAS_dom_sf"/>
</dbReference>
<dbReference type="InterPro" id="IPR002645">
    <property type="entry name" value="STAS_dom"/>
</dbReference>
<dbReference type="AlphaFoldDB" id="A0A2S8FV67"/>
<feature type="domain" description="STAS" evidence="1">
    <location>
        <begin position="39"/>
        <end position="119"/>
    </location>
</feature>